<evidence type="ECO:0000256" key="2">
    <source>
        <dbReference type="SAM" id="Phobius"/>
    </source>
</evidence>
<comment type="caution">
    <text evidence="4">The sequence shown here is derived from an EMBL/GenBank/DDBJ whole genome shotgun (WGS) entry which is preliminary data.</text>
</comment>
<feature type="transmembrane region" description="Helical" evidence="2">
    <location>
        <begin position="350"/>
        <end position="374"/>
    </location>
</feature>
<evidence type="ECO:0000313" key="4">
    <source>
        <dbReference type="EMBL" id="PAA65691.1"/>
    </source>
</evidence>
<evidence type="ECO:0000313" key="5">
    <source>
        <dbReference type="Proteomes" id="UP000215902"/>
    </source>
</evidence>
<keyword evidence="2" id="KW-1133">Transmembrane helix</keyword>
<reference evidence="4 5" key="1">
    <citation type="submission" date="2017-06" db="EMBL/GenBank/DDBJ databases">
        <title>A platform for efficient transgenesis in Macrostomum lignano, a flatworm model organism for stem cell research.</title>
        <authorList>
            <person name="Berezikov E."/>
        </authorList>
    </citation>
    <scope>NUCLEOTIDE SEQUENCE [LARGE SCALE GENOMIC DNA]</scope>
    <source>
        <strain evidence="4">DV1</strain>
        <tissue evidence="4">Whole organism</tissue>
    </source>
</reference>
<feature type="chain" id="PRO_5012221737" description="MFS domain-containing protein" evidence="3">
    <location>
        <begin position="27"/>
        <end position="490"/>
    </location>
</feature>
<feature type="transmembrane region" description="Helical" evidence="2">
    <location>
        <begin position="110"/>
        <end position="133"/>
    </location>
</feature>
<protein>
    <recommendedName>
        <fullName evidence="6">MFS domain-containing protein</fullName>
    </recommendedName>
</protein>
<dbReference type="Gene3D" id="1.20.1250.20">
    <property type="entry name" value="MFS general substrate transporter like domains"/>
    <property type="match status" value="1"/>
</dbReference>
<keyword evidence="2" id="KW-0812">Transmembrane</keyword>
<feature type="signal peptide" evidence="3">
    <location>
        <begin position="1"/>
        <end position="26"/>
    </location>
</feature>
<sequence>MQAGRAVTVGLVAVLLTMRLLQKAMEFQFIGLAAMDSNASRVEGGVSDSASALSWMYTCRYLLPVLGGLLACWIGHVRTLQLGGCVLLASAGAMAGAVYTDQWRPDSGATLTACALMLVYNGLVIPNVMYAVLSKRTRPQRRTVLCALVYMSSAAGLFVGIQVQHLLTNPSVGKHCSLVWLAFALAFAALAFLALPRLDAAAAMAPSSGQLDTAPPPPFPKLLCNCGHVLLPTRSRLKRSCIVFGTLIPFLAGLCDDRSSAFNAQRALQPLIANSSGEDPRPSDLSGGALLAVSLVAVNGGLVVAACCLRGRRRLPVQPRLLAGNVMEAALELALAAVSGVGLADPVAVSAVYTASTVVDATAAALTMVAAYELMDSFERDAAKPLIVGVMLTVWGLANLASRCIVAICNRLPPDNPILQPSSGKPPLLFVYHSLLLALLLLSLAFWRLFALRLARSLQLVYEDEGPPEAAGYADDGEDRPLLPTAEQLG</sequence>
<feature type="region of interest" description="Disordered" evidence="1">
    <location>
        <begin position="469"/>
        <end position="490"/>
    </location>
</feature>
<dbReference type="InterPro" id="IPR036259">
    <property type="entry name" value="MFS_trans_sf"/>
</dbReference>
<name>A0A267EVZ3_9PLAT</name>
<dbReference type="AlphaFoldDB" id="A0A267EVZ3"/>
<keyword evidence="5" id="KW-1185">Reference proteome</keyword>
<gene>
    <name evidence="4" type="ORF">BOX15_Mlig021529g1</name>
</gene>
<keyword evidence="2" id="KW-0472">Membrane</keyword>
<feature type="transmembrane region" description="Helical" evidence="2">
    <location>
        <begin position="386"/>
        <end position="408"/>
    </location>
</feature>
<evidence type="ECO:0000256" key="3">
    <source>
        <dbReference type="SAM" id="SignalP"/>
    </source>
</evidence>
<accession>A0A267EVZ3</accession>
<feature type="transmembrane region" description="Helical" evidence="2">
    <location>
        <begin position="321"/>
        <end position="344"/>
    </location>
</feature>
<feature type="transmembrane region" description="Helical" evidence="2">
    <location>
        <begin position="145"/>
        <end position="165"/>
    </location>
</feature>
<dbReference type="SUPFAM" id="SSF103473">
    <property type="entry name" value="MFS general substrate transporter"/>
    <property type="match status" value="1"/>
</dbReference>
<feature type="transmembrane region" description="Helical" evidence="2">
    <location>
        <begin position="237"/>
        <end position="254"/>
    </location>
</feature>
<proteinExistence type="predicted"/>
<feature type="transmembrane region" description="Helical" evidence="2">
    <location>
        <begin position="177"/>
        <end position="195"/>
    </location>
</feature>
<feature type="transmembrane region" description="Helical" evidence="2">
    <location>
        <begin position="54"/>
        <end position="73"/>
    </location>
</feature>
<feature type="transmembrane region" description="Helical" evidence="2">
    <location>
        <begin position="80"/>
        <end position="98"/>
    </location>
</feature>
<feature type="transmembrane region" description="Helical" evidence="2">
    <location>
        <begin position="289"/>
        <end position="309"/>
    </location>
</feature>
<dbReference type="EMBL" id="NIVC01001628">
    <property type="protein sequence ID" value="PAA65691.1"/>
    <property type="molecule type" value="Genomic_DNA"/>
</dbReference>
<organism evidence="4 5">
    <name type="scientific">Macrostomum lignano</name>
    <dbReference type="NCBI Taxonomy" id="282301"/>
    <lineage>
        <taxon>Eukaryota</taxon>
        <taxon>Metazoa</taxon>
        <taxon>Spiralia</taxon>
        <taxon>Lophotrochozoa</taxon>
        <taxon>Platyhelminthes</taxon>
        <taxon>Rhabditophora</taxon>
        <taxon>Macrostomorpha</taxon>
        <taxon>Macrostomida</taxon>
        <taxon>Macrostomidae</taxon>
        <taxon>Macrostomum</taxon>
    </lineage>
</organism>
<keyword evidence="3" id="KW-0732">Signal</keyword>
<evidence type="ECO:0000256" key="1">
    <source>
        <dbReference type="SAM" id="MobiDB-lite"/>
    </source>
</evidence>
<feature type="transmembrane region" description="Helical" evidence="2">
    <location>
        <begin position="428"/>
        <end position="450"/>
    </location>
</feature>
<dbReference type="Proteomes" id="UP000215902">
    <property type="component" value="Unassembled WGS sequence"/>
</dbReference>
<evidence type="ECO:0008006" key="6">
    <source>
        <dbReference type="Google" id="ProtNLM"/>
    </source>
</evidence>